<evidence type="ECO:0000256" key="14">
    <source>
        <dbReference type="PIRSR" id="PIRSR001529-2"/>
    </source>
</evidence>
<dbReference type="InterPro" id="IPR042103">
    <property type="entry name" value="SerRS_1_N_sf"/>
</dbReference>
<dbReference type="InterPro" id="IPR033729">
    <property type="entry name" value="SerRS_core"/>
</dbReference>
<dbReference type="SUPFAM" id="SSF46589">
    <property type="entry name" value="tRNA-binding arm"/>
    <property type="match status" value="1"/>
</dbReference>
<gene>
    <name evidence="12 18" type="primary">serS</name>
    <name evidence="18" type="ORF">AUP74_02575</name>
</gene>
<evidence type="ECO:0000256" key="11">
    <source>
        <dbReference type="ARBA" id="ARBA00048823"/>
    </source>
</evidence>
<evidence type="ECO:0000256" key="13">
    <source>
        <dbReference type="PIRSR" id="PIRSR001529-1"/>
    </source>
</evidence>
<feature type="binding site" evidence="12 13">
    <location>
        <position position="286"/>
    </location>
    <ligand>
        <name>L-serine</name>
        <dbReference type="ChEBI" id="CHEBI:33384"/>
    </ligand>
</feature>
<dbReference type="PATRIC" id="fig|1769779.3.peg.2565"/>
<feature type="binding site" evidence="13">
    <location>
        <position position="231"/>
    </location>
    <ligand>
        <name>L-serine</name>
        <dbReference type="ChEBI" id="CHEBI:33384"/>
    </ligand>
</feature>
<evidence type="ECO:0000256" key="8">
    <source>
        <dbReference type="ARBA" id="ARBA00022917"/>
    </source>
</evidence>
<proteinExistence type="inferred from homology"/>
<feature type="binding site" evidence="12 14">
    <location>
        <begin position="263"/>
        <end position="265"/>
    </location>
    <ligand>
        <name>ATP</name>
        <dbReference type="ChEBI" id="CHEBI:30616"/>
    </ligand>
</feature>
<keyword evidence="19" id="KW-1185">Reference proteome</keyword>
<keyword evidence="5 12" id="KW-0436">Ligase</keyword>
<dbReference type="GO" id="GO:0006434">
    <property type="term" value="P:seryl-tRNA aminoacylation"/>
    <property type="evidence" value="ECO:0007669"/>
    <property type="project" value="UniProtKB-UniRule"/>
</dbReference>
<feature type="region of interest" description="Disordered" evidence="16">
    <location>
        <begin position="41"/>
        <end position="62"/>
    </location>
</feature>
<evidence type="ECO:0000256" key="3">
    <source>
        <dbReference type="ARBA" id="ARBA00010728"/>
    </source>
</evidence>
<evidence type="ECO:0000256" key="2">
    <source>
        <dbReference type="ARBA" id="ARBA00005045"/>
    </source>
</evidence>
<dbReference type="InterPro" id="IPR015866">
    <property type="entry name" value="Ser-tRNA-synth_1_N"/>
</dbReference>
<comment type="caution">
    <text evidence="12">Lacks conserved residue(s) required for the propagation of feature annotation.</text>
</comment>
<dbReference type="STRING" id="1769779.AUP74_02575"/>
<dbReference type="RefSeq" id="WP_069947910.1">
    <property type="nucleotide sequence ID" value="NZ_CP014143.1"/>
</dbReference>
<protein>
    <recommendedName>
        <fullName evidence="12">Serine--tRNA ligase</fullName>
        <ecNumber evidence="12">6.1.1.11</ecNumber>
    </recommendedName>
    <alternativeName>
        <fullName evidence="12">Seryl-tRNA synthetase</fullName>
        <shortName evidence="12">SerRS</shortName>
    </alternativeName>
    <alternativeName>
        <fullName evidence="12">Seryl-tRNA(Ser/Sec) synthetase</fullName>
    </alternativeName>
</protein>
<comment type="catalytic activity">
    <reaction evidence="10 12">
        <text>tRNA(Sec) + L-serine + ATP = L-seryl-tRNA(Sec) + AMP + diphosphate + H(+)</text>
        <dbReference type="Rhea" id="RHEA:42580"/>
        <dbReference type="Rhea" id="RHEA-COMP:9742"/>
        <dbReference type="Rhea" id="RHEA-COMP:10128"/>
        <dbReference type="ChEBI" id="CHEBI:15378"/>
        <dbReference type="ChEBI" id="CHEBI:30616"/>
        <dbReference type="ChEBI" id="CHEBI:33019"/>
        <dbReference type="ChEBI" id="CHEBI:33384"/>
        <dbReference type="ChEBI" id="CHEBI:78442"/>
        <dbReference type="ChEBI" id="CHEBI:78533"/>
        <dbReference type="ChEBI" id="CHEBI:456215"/>
        <dbReference type="EC" id="6.1.1.11"/>
    </reaction>
</comment>
<dbReference type="InterPro" id="IPR045864">
    <property type="entry name" value="aa-tRNA-synth_II/BPL/LPL"/>
</dbReference>
<name>A0A1C9WA08_9GAMM</name>
<comment type="domain">
    <text evidence="12">Consists of two distinct domains, a catalytic core and a N-terminal extension that is involved in tRNA binding.</text>
</comment>
<dbReference type="UniPathway" id="UPA00906">
    <property type="reaction ID" value="UER00895"/>
</dbReference>
<evidence type="ECO:0000256" key="16">
    <source>
        <dbReference type="SAM" id="MobiDB-lite"/>
    </source>
</evidence>
<dbReference type="OrthoDB" id="9804647at2"/>
<dbReference type="PROSITE" id="PS50862">
    <property type="entry name" value="AA_TRNA_LIGASE_II"/>
    <property type="match status" value="1"/>
</dbReference>
<dbReference type="GO" id="GO:0005737">
    <property type="term" value="C:cytoplasm"/>
    <property type="evidence" value="ECO:0007669"/>
    <property type="project" value="UniProtKB-SubCell"/>
</dbReference>
<feature type="domain" description="Aminoacyl-transfer RNA synthetases class-II family profile" evidence="17">
    <location>
        <begin position="171"/>
        <end position="411"/>
    </location>
</feature>
<dbReference type="NCBIfam" id="TIGR00414">
    <property type="entry name" value="serS"/>
    <property type="match status" value="1"/>
</dbReference>
<comment type="subcellular location">
    <subcellularLocation>
        <location evidence="1 12">Cytoplasm</location>
    </subcellularLocation>
</comment>
<evidence type="ECO:0000313" key="19">
    <source>
        <dbReference type="Proteomes" id="UP000095672"/>
    </source>
</evidence>
<dbReference type="PRINTS" id="PR00981">
    <property type="entry name" value="TRNASYNTHSER"/>
</dbReference>
<evidence type="ECO:0000313" key="18">
    <source>
        <dbReference type="EMBL" id="AOS97972.1"/>
    </source>
</evidence>
<dbReference type="Pfam" id="PF00587">
    <property type="entry name" value="tRNA-synt_2b"/>
    <property type="match status" value="1"/>
</dbReference>
<keyword evidence="9 12" id="KW-0030">Aminoacyl-tRNA synthetase</keyword>
<dbReference type="InterPro" id="IPR002317">
    <property type="entry name" value="Ser-tRNA-ligase_type_1"/>
</dbReference>
<dbReference type="InterPro" id="IPR010978">
    <property type="entry name" value="tRNA-bd_arm"/>
</dbReference>
<sequence>MLDPKLIRNQMDQVAATLKKRGFELDTARLQELEERRKELQVRTESLQSERNSKSKNIGRAKAQGEDIAPLLKEVESLGGQLSEAKEALGELQQELDAILSAIPNLLDEAVPEGESEDDNVEVRTWGMPRSFDFEVRDHVDLGAQLNGLDFEVASKLTGSRFAVMTGQVAKLHRALAQFMLDMHIEEHGYREANVPVIVNADSLYGTSQLPKFSEDLFKLEDERDFYLIPTAEVPLTNLYRDEIVEDAASLPHKYVAHTTCFRSEAGSHGRDTRGMIRQHQFEKVELVWFARPDQSEQALEDLTGHAEKILQKLDLPYRTVILCGGDIGFAARKTYDIEVWLPSQDKYREISSCSLVGDFQARRMKARWRNPETGKPELLHTLNGSGLAVGRTLIAVLENYQREDGSIEIPNALRPYMGGKESINPDKK</sequence>
<dbReference type="Gene3D" id="1.10.287.40">
    <property type="entry name" value="Serine-tRNA synthetase, tRNA binding domain"/>
    <property type="match status" value="1"/>
</dbReference>
<keyword evidence="7 12" id="KW-0067">ATP-binding</keyword>
<comment type="function">
    <text evidence="12">Catalyzes the attachment of serine to tRNA(Ser). Is also able to aminoacylate tRNA(Sec) with serine, to form the misacylated tRNA L-seryl-tRNA(Sec), which will be further converted into selenocysteinyl-tRNA(Sec).</text>
</comment>
<comment type="similarity">
    <text evidence="3 12">Belongs to the class-II aminoacyl-tRNA synthetase family. Type-1 seryl-tRNA synthetase subfamily.</text>
</comment>
<evidence type="ECO:0000256" key="9">
    <source>
        <dbReference type="ARBA" id="ARBA00023146"/>
    </source>
</evidence>
<evidence type="ECO:0000256" key="5">
    <source>
        <dbReference type="ARBA" id="ARBA00022598"/>
    </source>
</evidence>
<dbReference type="GO" id="GO:0005524">
    <property type="term" value="F:ATP binding"/>
    <property type="evidence" value="ECO:0007669"/>
    <property type="project" value="UniProtKB-UniRule"/>
</dbReference>
<dbReference type="EMBL" id="CP014143">
    <property type="protein sequence ID" value="AOS97972.1"/>
    <property type="molecule type" value="Genomic_DNA"/>
</dbReference>
<dbReference type="AlphaFoldDB" id="A0A1C9WA08"/>
<evidence type="ECO:0000256" key="7">
    <source>
        <dbReference type="ARBA" id="ARBA00022840"/>
    </source>
</evidence>
<dbReference type="CDD" id="cd00770">
    <property type="entry name" value="SerRS_core"/>
    <property type="match status" value="1"/>
</dbReference>
<dbReference type="PANTHER" id="PTHR43697:SF1">
    <property type="entry name" value="SERINE--TRNA LIGASE"/>
    <property type="match status" value="1"/>
</dbReference>
<dbReference type="Pfam" id="PF02403">
    <property type="entry name" value="Seryl_tRNA_N"/>
    <property type="match status" value="1"/>
</dbReference>
<dbReference type="PIRSF" id="PIRSF001529">
    <property type="entry name" value="Ser-tRNA-synth_IIa"/>
    <property type="match status" value="1"/>
</dbReference>
<comment type="subunit">
    <text evidence="12">Homodimer. The tRNA molecule binds across the dimer.</text>
</comment>
<dbReference type="GO" id="GO:0016260">
    <property type="term" value="P:selenocysteine biosynthetic process"/>
    <property type="evidence" value="ECO:0007669"/>
    <property type="project" value="UniProtKB-UniRule"/>
</dbReference>
<feature type="binding site" evidence="12">
    <location>
        <begin position="231"/>
        <end position="233"/>
    </location>
    <ligand>
        <name>L-serine</name>
        <dbReference type="ChEBI" id="CHEBI:33384"/>
    </ligand>
</feature>
<evidence type="ECO:0000256" key="1">
    <source>
        <dbReference type="ARBA" id="ARBA00004496"/>
    </source>
</evidence>
<feature type="binding site" evidence="12 14">
    <location>
        <begin position="350"/>
        <end position="353"/>
    </location>
    <ligand>
        <name>ATP</name>
        <dbReference type="ChEBI" id="CHEBI:30616"/>
    </ligand>
</feature>
<dbReference type="HAMAP" id="MF_00176">
    <property type="entry name" value="Ser_tRNA_synth_type1"/>
    <property type="match status" value="1"/>
</dbReference>
<dbReference type="KEGG" id="micc:AUP74_02575"/>
<dbReference type="InterPro" id="IPR002314">
    <property type="entry name" value="aa-tRNA-synt_IIb"/>
</dbReference>
<dbReference type="PANTHER" id="PTHR43697">
    <property type="entry name" value="SERYL-TRNA SYNTHETASE"/>
    <property type="match status" value="1"/>
</dbReference>
<dbReference type="SUPFAM" id="SSF55681">
    <property type="entry name" value="Class II aaRS and biotin synthetases"/>
    <property type="match status" value="1"/>
</dbReference>
<comment type="pathway">
    <text evidence="2 12">Aminoacyl-tRNA biosynthesis; selenocysteinyl-tRNA(Sec) biosynthesis; L-seryl-tRNA(Sec) from L-serine and tRNA(Sec): step 1/1.</text>
</comment>
<evidence type="ECO:0000256" key="12">
    <source>
        <dbReference type="HAMAP-Rule" id="MF_00176"/>
    </source>
</evidence>
<keyword evidence="8 12" id="KW-0648">Protein biosynthesis</keyword>
<evidence type="ECO:0000256" key="15">
    <source>
        <dbReference type="SAM" id="Coils"/>
    </source>
</evidence>
<dbReference type="Gene3D" id="3.30.930.10">
    <property type="entry name" value="Bira Bifunctional Protein, Domain 2"/>
    <property type="match status" value="1"/>
</dbReference>
<keyword evidence="6 12" id="KW-0547">Nucleotide-binding</keyword>
<evidence type="ECO:0000256" key="10">
    <source>
        <dbReference type="ARBA" id="ARBA00047929"/>
    </source>
</evidence>
<reference evidence="19" key="1">
    <citation type="submission" date="2016-01" db="EMBL/GenBank/DDBJ databases">
        <title>Complete genome sequence of Microbulbifer sp. CCB-MM1, a halophile isolated from Matang Mangrove Forest, Perak.</title>
        <authorList>
            <person name="Moh T.H."/>
            <person name="Dinesh B."/>
            <person name="Lau N.-S."/>
            <person name="Go F."/>
            <person name="Alexander Chong S.-C."/>
        </authorList>
    </citation>
    <scope>NUCLEOTIDE SEQUENCE [LARGE SCALE GENOMIC DNA]</scope>
    <source>
        <strain evidence="19">CCB-MM1</strain>
    </source>
</reference>
<accession>A0A1C9WA08</accession>
<evidence type="ECO:0000256" key="4">
    <source>
        <dbReference type="ARBA" id="ARBA00022490"/>
    </source>
</evidence>
<organism evidence="18 19">
    <name type="scientific">Microbulbifer aggregans</name>
    <dbReference type="NCBI Taxonomy" id="1769779"/>
    <lineage>
        <taxon>Bacteria</taxon>
        <taxon>Pseudomonadati</taxon>
        <taxon>Pseudomonadota</taxon>
        <taxon>Gammaproteobacteria</taxon>
        <taxon>Cellvibrionales</taxon>
        <taxon>Microbulbiferaceae</taxon>
        <taxon>Microbulbifer</taxon>
    </lineage>
</organism>
<feature type="coiled-coil region" evidence="15">
    <location>
        <begin position="75"/>
        <end position="102"/>
    </location>
</feature>
<evidence type="ECO:0000256" key="6">
    <source>
        <dbReference type="ARBA" id="ARBA00022741"/>
    </source>
</evidence>
<keyword evidence="15" id="KW-0175">Coiled coil</keyword>
<evidence type="ECO:0000259" key="17">
    <source>
        <dbReference type="PROSITE" id="PS50862"/>
    </source>
</evidence>
<feature type="binding site" evidence="13">
    <location>
        <position position="263"/>
    </location>
    <ligand>
        <name>L-serine</name>
        <dbReference type="ChEBI" id="CHEBI:33384"/>
    </ligand>
</feature>
<feature type="binding site" evidence="13">
    <location>
        <position position="384"/>
    </location>
    <ligand>
        <name>L-serine</name>
        <dbReference type="ChEBI" id="CHEBI:33384"/>
    </ligand>
</feature>
<dbReference type="Proteomes" id="UP000095672">
    <property type="component" value="Chromosome"/>
</dbReference>
<feature type="binding site" evidence="12">
    <location>
        <position position="386"/>
    </location>
    <ligand>
        <name>L-serine</name>
        <dbReference type="ChEBI" id="CHEBI:33384"/>
    </ligand>
</feature>
<comment type="catalytic activity">
    <reaction evidence="11 12">
        <text>tRNA(Ser) + L-serine + ATP = L-seryl-tRNA(Ser) + AMP + diphosphate + H(+)</text>
        <dbReference type="Rhea" id="RHEA:12292"/>
        <dbReference type="Rhea" id="RHEA-COMP:9669"/>
        <dbReference type="Rhea" id="RHEA-COMP:9703"/>
        <dbReference type="ChEBI" id="CHEBI:15378"/>
        <dbReference type="ChEBI" id="CHEBI:30616"/>
        <dbReference type="ChEBI" id="CHEBI:33019"/>
        <dbReference type="ChEBI" id="CHEBI:33384"/>
        <dbReference type="ChEBI" id="CHEBI:78442"/>
        <dbReference type="ChEBI" id="CHEBI:78533"/>
        <dbReference type="ChEBI" id="CHEBI:456215"/>
        <dbReference type="EC" id="6.1.1.11"/>
    </reaction>
</comment>
<dbReference type="EC" id="6.1.1.11" evidence="12"/>
<dbReference type="InterPro" id="IPR006195">
    <property type="entry name" value="aa-tRNA-synth_II"/>
</dbReference>
<dbReference type="GO" id="GO:0004828">
    <property type="term" value="F:serine-tRNA ligase activity"/>
    <property type="evidence" value="ECO:0007669"/>
    <property type="project" value="UniProtKB-UniRule"/>
</dbReference>
<keyword evidence="4 12" id="KW-0963">Cytoplasm</keyword>